<comment type="caution">
    <text evidence="1">The sequence shown here is derived from an EMBL/GenBank/DDBJ whole genome shotgun (WGS) entry which is preliminary data.</text>
</comment>
<accession>A0A0F8YL18</accession>
<reference evidence="1" key="1">
    <citation type="journal article" date="2015" name="Nature">
        <title>Complex archaea that bridge the gap between prokaryotes and eukaryotes.</title>
        <authorList>
            <person name="Spang A."/>
            <person name="Saw J.H."/>
            <person name="Jorgensen S.L."/>
            <person name="Zaremba-Niedzwiedzka K."/>
            <person name="Martijn J."/>
            <person name="Lind A.E."/>
            <person name="van Eijk R."/>
            <person name="Schleper C."/>
            <person name="Guy L."/>
            <person name="Ettema T.J."/>
        </authorList>
    </citation>
    <scope>NUCLEOTIDE SEQUENCE</scope>
</reference>
<name>A0A0F8YL18_9ZZZZ</name>
<feature type="non-terminal residue" evidence="1">
    <location>
        <position position="82"/>
    </location>
</feature>
<protein>
    <submittedName>
        <fullName evidence="1">Uncharacterized protein</fullName>
    </submittedName>
</protein>
<evidence type="ECO:0000313" key="1">
    <source>
        <dbReference type="EMBL" id="KKK82108.1"/>
    </source>
</evidence>
<gene>
    <name evidence="1" type="ORF">LCGC14_2806700</name>
</gene>
<organism evidence="1">
    <name type="scientific">marine sediment metagenome</name>
    <dbReference type="NCBI Taxonomy" id="412755"/>
    <lineage>
        <taxon>unclassified sequences</taxon>
        <taxon>metagenomes</taxon>
        <taxon>ecological metagenomes</taxon>
    </lineage>
</organism>
<proteinExistence type="predicted"/>
<dbReference type="EMBL" id="LAZR01052818">
    <property type="protein sequence ID" value="KKK82108.1"/>
    <property type="molecule type" value="Genomic_DNA"/>
</dbReference>
<sequence length="82" mass="8264">MASPWYTPGGVPGTSAFGSSSAMRGELVLIETAMDKLPTLTADYVVKVNPAGTALESVQYLDVVQGGTGVGTFTDGGILLGA</sequence>
<dbReference type="AlphaFoldDB" id="A0A0F8YL18"/>